<gene>
    <name evidence="4" type="primary">speE</name>
    <name evidence="8" type="ORF">ACG5V6_22365</name>
</gene>
<comment type="caution">
    <text evidence="8">The sequence shown here is derived from an EMBL/GenBank/DDBJ whole genome shotgun (WGS) entry which is preliminary data.</text>
</comment>
<feature type="transmembrane region" description="Helical" evidence="4">
    <location>
        <begin position="92"/>
        <end position="109"/>
    </location>
</feature>
<feature type="transmembrane region" description="Helical" evidence="4">
    <location>
        <begin position="121"/>
        <end position="145"/>
    </location>
</feature>
<dbReference type="NCBIfam" id="NF002956">
    <property type="entry name" value="PRK03612.1"/>
    <property type="match status" value="1"/>
</dbReference>
<feature type="transmembrane region" description="Helical" evidence="4">
    <location>
        <begin position="186"/>
        <end position="209"/>
    </location>
</feature>
<evidence type="ECO:0000256" key="4">
    <source>
        <dbReference type="HAMAP-Rule" id="MF_00198"/>
    </source>
</evidence>
<keyword evidence="4" id="KW-1003">Cell membrane</keyword>
<dbReference type="PANTHER" id="PTHR43317">
    <property type="entry name" value="THERMOSPERMINE SYNTHASE ACAULIS5"/>
    <property type="match status" value="1"/>
</dbReference>
<feature type="binding site" evidence="4">
    <location>
        <position position="292"/>
    </location>
    <ligand>
        <name>S-methyl-5'-thioadenosine</name>
        <dbReference type="ChEBI" id="CHEBI:17509"/>
    </ligand>
</feature>
<evidence type="ECO:0000313" key="9">
    <source>
        <dbReference type="Proteomes" id="UP001607069"/>
    </source>
</evidence>
<dbReference type="InterPro" id="IPR030374">
    <property type="entry name" value="PABS"/>
</dbReference>
<dbReference type="Pfam" id="PF01564">
    <property type="entry name" value="Spermine_synth"/>
    <property type="match status" value="1"/>
</dbReference>
<evidence type="ECO:0000313" key="8">
    <source>
        <dbReference type="EMBL" id="MFH0250947.1"/>
    </source>
</evidence>
<evidence type="ECO:0000256" key="3">
    <source>
        <dbReference type="ARBA" id="ARBA00023115"/>
    </source>
</evidence>
<reference evidence="8 9" key="1">
    <citation type="submission" date="2024-10" db="EMBL/GenBank/DDBJ databases">
        <authorList>
            <person name="Cho J.-C."/>
        </authorList>
    </citation>
    <scope>NUCLEOTIDE SEQUENCE [LARGE SCALE GENOMIC DNA]</scope>
    <source>
        <strain evidence="8 9">KCTC29696</strain>
    </source>
</reference>
<feature type="transmembrane region" description="Helical" evidence="4">
    <location>
        <begin position="151"/>
        <end position="174"/>
    </location>
</feature>
<feature type="transmembrane region" description="Helical" evidence="4">
    <location>
        <begin position="215"/>
        <end position="237"/>
    </location>
</feature>
<comment type="subcellular location">
    <subcellularLocation>
        <location evidence="4">Cell membrane</location>
        <topology evidence="4">Multi-pass membrane protein</topology>
    </subcellularLocation>
</comment>
<comment type="subunit">
    <text evidence="4">Homodimer or homotetramer.</text>
</comment>
<feature type="region of interest" description="Disordered" evidence="6">
    <location>
        <begin position="495"/>
        <end position="529"/>
    </location>
</feature>
<dbReference type="RefSeq" id="WP_279951886.1">
    <property type="nucleotide sequence ID" value="NZ_BAABEN010000023.1"/>
</dbReference>
<feature type="binding site" evidence="4">
    <location>
        <begin position="407"/>
        <end position="408"/>
    </location>
    <ligand>
        <name>S-methyl-5'-thioadenosine</name>
        <dbReference type="ChEBI" id="CHEBI:17509"/>
    </ligand>
</feature>
<dbReference type="SUPFAM" id="SSF53335">
    <property type="entry name" value="S-adenosyl-L-methionine-dependent methyltransferases"/>
    <property type="match status" value="1"/>
</dbReference>
<dbReference type="HAMAP" id="MF_00198">
    <property type="entry name" value="Spermidine_synth"/>
    <property type="match status" value="1"/>
</dbReference>
<feature type="binding site" evidence="4">
    <location>
        <position position="353"/>
    </location>
    <ligand>
        <name>spermidine</name>
        <dbReference type="ChEBI" id="CHEBI:57834"/>
    </ligand>
</feature>
<keyword evidence="3 4" id="KW-0620">Polyamine biosynthesis</keyword>
<comment type="pathway">
    <text evidence="4">Amine and polyamine biosynthesis; spermidine biosynthesis; spermidine from putrescine: step 1/1.</text>
</comment>
<dbReference type="InterPro" id="IPR036259">
    <property type="entry name" value="MFS_trans_sf"/>
</dbReference>
<feature type="compositionally biased region" description="Basic and acidic residues" evidence="6">
    <location>
        <begin position="508"/>
        <end position="526"/>
    </location>
</feature>
<dbReference type="PROSITE" id="PS01330">
    <property type="entry name" value="PABS_1"/>
    <property type="match status" value="1"/>
</dbReference>
<organism evidence="8 9">
    <name type="scientific">Streptomyces chitinivorans</name>
    <dbReference type="NCBI Taxonomy" id="1257027"/>
    <lineage>
        <taxon>Bacteria</taxon>
        <taxon>Bacillati</taxon>
        <taxon>Actinomycetota</taxon>
        <taxon>Actinomycetes</taxon>
        <taxon>Kitasatosporales</taxon>
        <taxon>Streptomycetaceae</taxon>
        <taxon>Streptomyces</taxon>
    </lineage>
</organism>
<keyword evidence="4" id="KW-1133">Transmembrane helix</keyword>
<name>A0ABW7HZ12_9ACTN</name>
<keyword evidence="4" id="KW-0812">Transmembrane</keyword>
<feature type="region of interest" description="Disordered" evidence="6">
    <location>
        <begin position="1"/>
        <end position="42"/>
    </location>
</feature>
<dbReference type="PANTHER" id="PTHR43317:SF1">
    <property type="entry name" value="THERMOSPERMINE SYNTHASE ACAULIS5"/>
    <property type="match status" value="1"/>
</dbReference>
<feature type="transmembrane region" description="Helical" evidence="4">
    <location>
        <begin position="53"/>
        <end position="72"/>
    </location>
</feature>
<evidence type="ECO:0000259" key="7">
    <source>
        <dbReference type="PROSITE" id="PS51006"/>
    </source>
</evidence>
<comment type="function">
    <text evidence="4">Catalyzes the irreversible transfer of a propylamine group from the amino donor S-adenosylmethioninamine (decarboxy-AdoMet) to putrescine (1,4-diaminobutane) to yield spermidine.</text>
</comment>
<dbReference type="InterPro" id="IPR030373">
    <property type="entry name" value="PABS_CS"/>
</dbReference>
<keyword evidence="4" id="KW-0472">Membrane</keyword>
<keyword evidence="2 4" id="KW-0808">Transferase</keyword>
<dbReference type="InterPro" id="IPR029063">
    <property type="entry name" value="SAM-dependent_MTases_sf"/>
</dbReference>
<dbReference type="SUPFAM" id="SSF103473">
    <property type="entry name" value="MFS general substrate transporter"/>
    <property type="match status" value="1"/>
</dbReference>
<sequence length="585" mass="61283">MIEMPASVPAGASGPAPVRQEPPRAPSQAPPQAQAREQERQQELARLPVPPGIGRFLVLAAVFVCAACGLVYELELVALGSHLAGDSVTHTSVVLSVMVFAMGLGSLLAKRLRTRAAAGFGIVEALLALVGGGSAMALYACFAWVGGSVAVLIGFSLVIGVLIGAEMPLLMTLIQRIRKQDAGGAVADLFAADYVGALVGGLAFPFLLLPLMGPLPGALVVGTVNAVAGGVLVLWLFRGDLSPRSRRALLLVNALVVALLVTGVAVVDSFERAARRAVYGGEVRTVRNTAVQEIVLTEGVRHSGGSEPAGFGMFLDGRLRVCGGDERRYHEALVHPAMAAGPHGRVLVLGGGDGLALREVLRHPGVESATVVELDPGVVELARTDPVLGRLNRRSLDDPRVRVETGDAFDWLRSWPDSGRPAYDVIVSDLPDPGASDSSRLYSQEFFGLAARALSERGRLAVHAGPAGERPRTYWTVETTLRTAGLRTAPYTVDGRLSGLTAGSGRPQRREGTAAEGRDGPGDRPGDWGFVLAAHGAPPPLALEPGGPAPHAFGAADLRRAAARAEQNRIAGLRPSTLTHPRYRD</sequence>
<proteinExistence type="inferred from homology"/>
<dbReference type="GO" id="GO:0004766">
    <property type="term" value="F:spermidine synthase activity"/>
    <property type="evidence" value="ECO:0007669"/>
    <property type="project" value="UniProtKB-EC"/>
</dbReference>
<feature type="binding site" evidence="4">
    <location>
        <position position="330"/>
    </location>
    <ligand>
        <name>spermidine</name>
        <dbReference type="ChEBI" id="CHEBI:57834"/>
    </ligand>
</feature>
<protein>
    <recommendedName>
        <fullName evidence="4">Polyamine aminopropyltransferase</fullName>
    </recommendedName>
    <alternativeName>
        <fullName evidence="4">Putrescine aminopropyltransferase</fullName>
        <shortName evidence="4">PAPT</shortName>
    </alternativeName>
    <alternativeName>
        <fullName evidence="4">Spermidine synthase</fullName>
        <shortName evidence="4">SPDS</shortName>
        <shortName evidence="4">SPDSY</shortName>
        <ecNumber evidence="4">2.5.1.16</ecNumber>
    </alternativeName>
</protein>
<dbReference type="CDD" id="cd02440">
    <property type="entry name" value="AdoMet_MTases"/>
    <property type="match status" value="1"/>
</dbReference>
<evidence type="ECO:0000256" key="6">
    <source>
        <dbReference type="SAM" id="MobiDB-lite"/>
    </source>
</evidence>
<comment type="caution">
    <text evidence="4">Lacks conserved residue(s) required for the propagation of feature annotation.</text>
</comment>
<accession>A0ABW7HZ12</accession>
<feature type="binding site" evidence="4">
    <location>
        <position position="373"/>
    </location>
    <ligand>
        <name>S-methyl-5'-thioadenosine</name>
        <dbReference type="ChEBI" id="CHEBI:17509"/>
    </ligand>
</feature>
<dbReference type="Proteomes" id="UP001607069">
    <property type="component" value="Unassembled WGS sequence"/>
</dbReference>
<evidence type="ECO:0000256" key="5">
    <source>
        <dbReference type="PROSITE-ProRule" id="PRU00354"/>
    </source>
</evidence>
<dbReference type="PROSITE" id="PS51006">
    <property type="entry name" value="PABS_2"/>
    <property type="match status" value="1"/>
</dbReference>
<dbReference type="InterPro" id="IPR001045">
    <property type="entry name" value="Spermi_synthase"/>
</dbReference>
<feature type="transmembrane region" description="Helical" evidence="4">
    <location>
        <begin position="249"/>
        <end position="267"/>
    </location>
</feature>
<evidence type="ECO:0000256" key="1">
    <source>
        <dbReference type="ARBA" id="ARBA00007867"/>
    </source>
</evidence>
<dbReference type="EMBL" id="JBIHMK010000106">
    <property type="protein sequence ID" value="MFH0250947.1"/>
    <property type="molecule type" value="Genomic_DNA"/>
</dbReference>
<feature type="active site" description="Proton acceptor" evidence="4 5">
    <location>
        <position position="429"/>
    </location>
</feature>
<feature type="compositionally biased region" description="Low complexity" evidence="6">
    <location>
        <begin position="1"/>
        <end position="19"/>
    </location>
</feature>
<dbReference type="Gene3D" id="3.40.50.150">
    <property type="entry name" value="Vaccinia Virus protein VP39"/>
    <property type="match status" value="1"/>
</dbReference>
<keyword evidence="4" id="KW-0745">Spermidine biosynthesis</keyword>
<keyword evidence="9" id="KW-1185">Reference proteome</keyword>
<dbReference type="EC" id="2.5.1.16" evidence="4"/>
<comment type="catalytic activity">
    <reaction evidence="4">
        <text>S-adenosyl 3-(methylsulfanyl)propylamine + putrescine = S-methyl-5'-thioadenosine + spermidine + H(+)</text>
        <dbReference type="Rhea" id="RHEA:12721"/>
        <dbReference type="ChEBI" id="CHEBI:15378"/>
        <dbReference type="ChEBI" id="CHEBI:17509"/>
        <dbReference type="ChEBI" id="CHEBI:57443"/>
        <dbReference type="ChEBI" id="CHEBI:57834"/>
        <dbReference type="ChEBI" id="CHEBI:326268"/>
        <dbReference type="EC" id="2.5.1.16"/>
    </reaction>
</comment>
<comment type="similarity">
    <text evidence="1 4">Belongs to the spermidine/spermine synthase family.</text>
</comment>
<evidence type="ECO:0000256" key="2">
    <source>
        <dbReference type="ARBA" id="ARBA00022679"/>
    </source>
</evidence>
<feature type="domain" description="PABS" evidence="7">
    <location>
        <begin position="258"/>
        <end position="514"/>
    </location>
</feature>